<evidence type="ECO:0000313" key="3">
    <source>
        <dbReference type="Proteomes" id="UP000238701"/>
    </source>
</evidence>
<proteinExistence type="predicted"/>
<dbReference type="InterPro" id="IPR029032">
    <property type="entry name" value="AhpD-like"/>
</dbReference>
<dbReference type="Pfam" id="PF02627">
    <property type="entry name" value="CMD"/>
    <property type="match status" value="1"/>
</dbReference>
<dbReference type="NCBIfam" id="TIGR00778">
    <property type="entry name" value="ahpD_dom"/>
    <property type="match status" value="1"/>
</dbReference>
<dbReference type="SUPFAM" id="SSF69118">
    <property type="entry name" value="AhpD-like"/>
    <property type="match status" value="1"/>
</dbReference>
<dbReference type="PANTHER" id="PTHR33930">
    <property type="entry name" value="ALKYL HYDROPEROXIDE REDUCTASE AHPD"/>
    <property type="match status" value="1"/>
</dbReference>
<dbReference type="InterPro" id="IPR003779">
    <property type="entry name" value="CMD-like"/>
</dbReference>
<dbReference type="InterPro" id="IPR004675">
    <property type="entry name" value="AhpD_core"/>
</dbReference>
<dbReference type="Gene3D" id="1.20.1290.10">
    <property type="entry name" value="AhpD-like"/>
    <property type="match status" value="1"/>
</dbReference>
<accession>A0A2U3KE27</accession>
<organism evidence="2 3">
    <name type="scientific">Candidatus Sulfotelmatobacter kueseliae</name>
    <dbReference type="NCBI Taxonomy" id="2042962"/>
    <lineage>
        <taxon>Bacteria</taxon>
        <taxon>Pseudomonadati</taxon>
        <taxon>Acidobacteriota</taxon>
        <taxon>Terriglobia</taxon>
        <taxon>Terriglobales</taxon>
        <taxon>Candidatus Korobacteraceae</taxon>
        <taxon>Candidatus Sulfotelmatobacter</taxon>
    </lineage>
</organism>
<feature type="domain" description="Carboxymuconolactone decarboxylase-like" evidence="1">
    <location>
        <begin position="76"/>
        <end position="152"/>
    </location>
</feature>
<dbReference type="EMBL" id="OMOD01000101">
    <property type="protein sequence ID" value="SPF37896.1"/>
    <property type="molecule type" value="Genomic_DNA"/>
</dbReference>
<name>A0A2U3KE27_9BACT</name>
<protein>
    <submittedName>
        <fullName evidence="2">Alkylhydroperoxidase AhpD</fullName>
    </submittedName>
</protein>
<evidence type="ECO:0000259" key="1">
    <source>
        <dbReference type="Pfam" id="PF02627"/>
    </source>
</evidence>
<evidence type="ECO:0000313" key="2">
    <source>
        <dbReference type="EMBL" id="SPF37896.1"/>
    </source>
</evidence>
<keyword evidence="2" id="KW-0575">Peroxidase</keyword>
<dbReference type="PANTHER" id="PTHR33930:SF2">
    <property type="entry name" value="BLR3452 PROTEIN"/>
    <property type="match status" value="1"/>
</dbReference>
<gene>
    <name evidence="2" type="ORF">SBA1_190028</name>
</gene>
<dbReference type="GO" id="GO:0051920">
    <property type="term" value="F:peroxiredoxin activity"/>
    <property type="evidence" value="ECO:0007669"/>
    <property type="project" value="InterPro"/>
</dbReference>
<sequence length="161" mass="18301">MTDSLLCYYLPMSTTIAEHSLPEQATPERPAPERKEPTYVFTEKQVAEKSEIARRFLETRARLNANVEKANNFLVKRFYNLDHNAYLEGTLPAKTKELMGLVASACLRCDDCIVYHAIHAYRLGVTRAEQEESLNVALVIGGSIVIPHLRRAYELLEELYG</sequence>
<reference evidence="3" key="1">
    <citation type="submission" date="2018-02" db="EMBL/GenBank/DDBJ databases">
        <authorList>
            <person name="Hausmann B."/>
        </authorList>
    </citation>
    <scope>NUCLEOTIDE SEQUENCE [LARGE SCALE GENOMIC DNA]</scope>
    <source>
        <strain evidence="3">Peat soil MAG SbA1</strain>
    </source>
</reference>
<dbReference type="Proteomes" id="UP000238701">
    <property type="component" value="Unassembled WGS sequence"/>
</dbReference>
<keyword evidence="2" id="KW-0560">Oxidoreductase</keyword>
<dbReference type="AlphaFoldDB" id="A0A2U3KE27"/>